<organism evidence="1">
    <name type="scientific">marine metagenome</name>
    <dbReference type="NCBI Taxonomy" id="408172"/>
    <lineage>
        <taxon>unclassified sequences</taxon>
        <taxon>metagenomes</taxon>
        <taxon>ecological metagenomes</taxon>
    </lineage>
</organism>
<sequence length="288" mass="32335">MLSKAQVDQFWENGFVIAENGATVEQLNDLSEQLDEWIEQSRDHDKNYGKTPDGKARFDLEAGHSAEQPRLRRVANPADISEAYYEVLIDGVIPDMVADLIGPDVKFHHCKVNIKLPGMQTRVDFHQDHPYDPHTNDDMVTALLMLDEMTEGNGCPLLVPGSHRKRYSHFQDGKFTGKVDPSLNTELEQSAVPITGKPGDVCLMHTWMVHGGPPNHSNKPRRLLICDYPAADAMPLTHPMVPSIYSHKVIRGQPAKVVRMIKAELEIRTQYEEDSFFELQGQATAGKS</sequence>
<dbReference type="PANTHER" id="PTHR20883">
    <property type="entry name" value="PHYTANOYL-COA DIOXYGENASE DOMAIN CONTAINING 1"/>
    <property type="match status" value="1"/>
</dbReference>
<dbReference type="SUPFAM" id="SSF51197">
    <property type="entry name" value="Clavaminate synthase-like"/>
    <property type="match status" value="1"/>
</dbReference>
<name>A0A381YDR9_9ZZZZ</name>
<dbReference type="EMBL" id="UINC01017968">
    <property type="protein sequence ID" value="SVA75040.1"/>
    <property type="molecule type" value="Genomic_DNA"/>
</dbReference>
<dbReference type="InterPro" id="IPR008775">
    <property type="entry name" value="Phytyl_CoA_dOase-like"/>
</dbReference>
<dbReference type="PANTHER" id="PTHR20883:SF46">
    <property type="entry name" value="PHYTANOYL-COA HYDROXYLASE"/>
    <property type="match status" value="1"/>
</dbReference>
<protein>
    <recommendedName>
        <fullName evidence="2">Fe2OG dioxygenase domain-containing protein</fullName>
    </recommendedName>
</protein>
<gene>
    <name evidence="1" type="ORF">METZ01_LOCUS127894</name>
</gene>
<proteinExistence type="predicted"/>
<evidence type="ECO:0000313" key="1">
    <source>
        <dbReference type="EMBL" id="SVA75040.1"/>
    </source>
</evidence>
<evidence type="ECO:0008006" key="2">
    <source>
        <dbReference type="Google" id="ProtNLM"/>
    </source>
</evidence>
<accession>A0A381YDR9</accession>
<dbReference type="Pfam" id="PF05721">
    <property type="entry name" value="PhyH"/>
    <property type="match status" value="1"/>
</dbReference>
<dbReference type="AlphaFoldDB" id="A0A381YDR9"/>
<dbReference type="Gene3D" id="2.60.120.620">
    <property type="entry name" value="q2cbj1_9rhob like domain"/>
    <property type="match status" value="1"/>
</dbReference>
<reference evidence="1" key="1">
    <citation type="submission" date="2018-05" db="EMBL/GenBank/DDBJ databases">
        <authorList>
            <person name="Lanie J.A."/>
            <person name="Ng W.-L."/>
            <person name="Kazmierczak K.M."/>
            <person name="Andrzejewski T.M."/>
            <person name="Davidsen T.M."/>
            <person name="Wayne K.J."/>
            <person name="Tettelin H."/>
            <person name="Glass J.I."/>
            <person name="Rusch D."/>
            <person name="Podicherti R."/>
            <person name="Tsui H.-C.T."/>
            <person name="Winkler M.E."/>
        </authorList>
    </citation>
    <scope>NUCLEOTIDE SEQUENCE</scope>
</reference>